<dbReference type="AlphaFoldDB" id="A0A0L6ZBB1"/>
<gene>
    <name evidence="1" type="ORF">CLHOM_15280</name>
</gene>
<dbReference type="PANTHER" id="PTHR30087:SF1">
    <property type="entry name" value="HYPOTHETICAL CYTOSOLIC PROTEIN"/>
    <property type="match status" value="1"/>
</dbReference>
<dbReference type="PATRIC" id="fig|1121318.3.peg.1536"/>
<keyword evidence="2" id="KW-1185">Reference proteome</keyword>
<dbReference type="EMBL" id="LHUR01000020">
    <property type="protein sequence ID" value="KOA20098.1"/>
    <property type="molecule type" value="Genomic_DNA"/>
</dbReference>
<dbReference type="Proteomes" id="UP000037043">
    <property type="component" value="Unassembled WGS sequence"/>
</dbReference>
<dbReference type="PANTHER" id="PTHR30087">
    <property type="entry name" value="INNER MEMBRANE PROTEIN"/>
    <property type="match status" value="1"/>
</dbReference>
<evidence type="ECO:0000313" key="2">
    <source>
        <dbReference type="Proteomes" id="UP000037043"/>
    </source>
</evidence>
<reference evidence="2" key="1">
    <citation type="submission" date="2015-08" db="EMBL/GenBank/DDBJ databases">
        <title>Genome sequence of the strict anaerobe Clostridium homopropionicum LuHBu1 (DSM 5847T).</title>
        <authorList>
            <person name="Poehlein A."/>
            <person name="Beck M."/>
            <person name="Schiel-Bengelsdorf B."/>
            <person name="Bengelsdorf F.R."/>
            <person name="Daniel R."/>
            <person name="Duerre P."/>
        </authorList>
    </citation>
    <scope>NUCLEOTIDE SEQUENCE [LARGE SCALE GENOMIC DNA]</scope>
    <source>
        <strain evidence="2">DSM 5847</strain>
    </source>
</reference>
<dbReference type="InterPro" id="IPR007553">
    <property type="entry name" value="2-thiour_desulf"/>
</dbReference>
<organism evidence="1 2">
    <name type="scientific">Clostridium homopropionicum DSM 5847</name>
    <dbReference type="NCBI Taxonomy" id="1121318"/>
    <lineage>
        <taxon>Bacteria</taxon>
        <taxon>Bacillati</taxon>
        <taxon>Bacillota</taxon>
        <taxon>Clostridia</taxon>
        <taxon>Eubacteriales</taxon>
        <taxon>Clostridiaceae</taxon>
        <taxon>Clostridium</taxon>
    </lineage>
</organism>
<proteinExistence type="predicted"/>
<sequence length="151" mass="16914">MKKILVSGCLYGWHVRYDDGDIPCLDKRFLKWKEEGRLIPVCPEVFGGLTIPRPDSQRVGSKVIACTGVDVTKEYELGAIEAVRLAKENDVVVCIMKQDSPSCGSKYIYDGTFTDTKIEGQGRAVQLLRESGFVVLDENDLDKIEKLIEEN</sequence>
<name>A0A0L6ZBB1_9CLOT</name>
<protein>
    <submittedName>
        <fullName evidence="1">Uncharacterized protein</fullName>
    </submittedName>
</protein>
<dbReference type="STRING" id="36844.SAMN04488501_12048"/>
<comment type="caution">
    <text evidence="1">The sequence shown here is derived from an EMBL/GenBank/DDBJ whole genome shotgun (WGS) entry which is preliminary data.</text>
</comment>
<accession>A0A0L6ZBB1</accession>
<evidence type="ECO:0000313" key="1">
    <source>
        <dbReference type="EMBL" id="KOA20098.1"/>
    </source>
</evidence>
<dbReference type="RefSeq" id="WP_052221092.1">
    <property type="nucleotide sequence ID" value="NZ_LHUR01000020.1"/>
</dbReference>
<dbReference type="Pfam" id="PF04463">
    <property type="entry name" value="2-thiour_desulf"/>
    <property type="match status" value="1"/>
</dbReference>